<comment type="catalytic activity">
    <reaction evidence="1">
        <text>ATP + protein L-histidine = ADP + protein N-phospho-L-histidine.</text>
        <dbReference type="EC" id="2.7.13.3"/>
    </reaction>
</comment>
<dbReference type="InterPro" id="IPR036097">
    <property type="entry name" value="HisK_dim/P_sf"/>
</dbReference>
<dbReference type="SUPFAM" id="SSF53850">
    <property type="entry name" value="Periplasmic binding protein-like II"/>
    <property type="match status" value="1"/>
</dbReference>
<dbReference type="AlphaFoldDB" id="A0A3A6QTR3"/>
<dbReference type="Pfam" id="PF00512">
    <property type="entry name" value="HisKA"/>
    <property type="match status" value="1"/>
</dbReference>
<evidence type="ECO:0000256" key="9">
    <source>
        <dbReference type="SAM" id="Phobius"/>
    </source>
</evidence>
<keyword evidence="7" id="KW-0067">ATP-binding</keyword>
<dbReference type="EMBL" id="QVMU01000001">
    <property type="protein sequence ID" value="RJX75763.1"/>
    <property type="molecule type" value="Genomic_DNA"/>
</dbReference>
<keyword evidence="9" id="KW-0812">Transmembrane</keyword>
<evidence type="ECO:0000256" key="10">
    <source>
        <dbReference type="SAM" id="SignalP"/>
    </source>
</evidence>
<organism evidence="12 13">
    <name type="scientific">Vibrio sinensis</name>
    <dbReference type="NCBI Taxonomy" id="2302434"/>
    <lineage>
        <taxon>Bacteria</taxon>
        <taxon>Pseudomonadati</taxon>
        <taxon>Pseudomonadota</taxon>
        <taxon>Gammaproteobacteria</taxon>
        <taxon>Vibrionales</taxon>
        <taxon>Vibrionaceae</taxon>
        <taxon>Vibrio</taxon>
    </lineage>
</organism>
<dbReference type="Pfam" id="PF12974">
    <property type="entry name" value="Phosphonate-bd"/>
    <property type="match status" value="1"/>
</dbReference>
<dbReference type="RefSeq" id="WP_120029513.1">
    <property type="nucleotide sequence ID" value="NZ_QVMU01000001.1"/>
</dbReference>
<feature type="signal peptide" evidence="10">
    <location>
        <begin position="1"/>
        <end position="17"/>
    </location>
</feature>
<keyword evidence="8" id="KW-0902">Two-component regulatory system</keyword>
<dbReference type="InterPro" id="IPR003661">
    <property type="entry name" value="HisK_dim/P_dom"/>
</dbReference>
<protein>
    <recommendedName>
        <fullName evidence="2">histidine kinase</fullName>
        <ecNumber evidence="2">2.7.13.3</ecNumber>
    </recommendedName>
</protein>
<dbReference type="InterPro" id="IPR004358">
    <property type="entry name" value="Sig_transdc_His_kin-like_C"/>
</dbReference>
<dbReference type="PRINTS" id="PR00344">
    <property type="entry name" value="BCTRLSENSOR"/>
</dbReference>
<evidence type="ECO:0000256" key="8">
    <source>
        <dbReference type="ARBA" id="ARBA00023012"/>
    </source>
</evidence>
<feature type="domain" description="Histidine kinase" evidence="11">
    <location>
        <begin position="369"/>
        <end position="580"/>
    </location>
</feature>
<keyword evidence="6 12" id="KW-0418">Kinase</keyword>
<dbReference type="PROSITE" id="PS50109">
    <property type="entry name" value="HIS_KIN"/>
    <property type="match status" value="1"/>
</dbReference>
<feature type="transmembrane region" description="Helical" evidence="9">
    <location>
        <begin position="308"/>
        <end position="336"/>
    </location>
</feature>
<evidence type="ECO:0000259" key="11">
    <source>
        <dbReference type="PROSITE" id="PS50109"/>
    </source>
</evidence>
<name>A0A3A6QTR3_9VIBR</name>
<dbReference type="SUPFAM" id="SSF55874">
    <property type="entry name" value="ATPase domain of HSP90 chaperone/DNA topoisomerase II/histidine kinase"/>
    <property type="match status" value="1"/>
</dbReference>
<dbReference type="EC" id="2.7.13.3" evidence="2"/>
<dbReference type="InterPro" id="IPR036890">
    <property type="entry name" value="HATPase_C_sf"/>
</dbReference>
<gene>
    <name evidence="12" type="ORF">DZ860_00520</name>
</gene>
<dbReference type="PANTHER" id="PTHR43065">
    <property type="entry name" value="SENSOR HISTIDINE KINASE"/>
    <property type="match status" value="1"/>
</dbReference>
<dbReference type="SUPFAM" id="SSF47384">
    <property type="entry name" value="Homodimeric domain of signal transducing histidine kinase"/>
    <property type="match status" value="1"/>
</dbReference>
<evidence type="ECO:0000256" key="2">
    <source>
        <dbReference type="ARBA" id="ARBA00012438"/>
    </source>
</evidence>
<dbReference type="Gene3D" id="3.40.190.10">
    <property type="entry name" value="Periplasmic binding protein-like II"/>
    <property type="match status" value="1"/>
</dbReference>
<dbReference type="GO" id="GO:0000155">
    <property type="term" value="F:phosphorelay sensor kinase activity"/>
    <property type="evidence" value="ECO:0007669"/>
    <property type="project" value="InterPro"/>
</dbReference>
<evidence type="ECO:0000256" key="3">
    <source>
        <dbReference type="ARBA" id="ARBA00022553"/>
    </source>
</evidence>
<reference evidence="12 13" key="1">
    <citation type="submission" date="2018-08" db="EMBL/GenBank/DDBJ databases">
        <title>Vibrio isolated from the Eastern China Marginal Seas.</title>
        <authorList>
            <person name="Li Y."/>
        </authorList>
    </citation>
    <scope>NUCLEOTIDE SEQUENCE [LARGE SCALE GENOMIC DNA]</scope>
    <source>
        <strain evidence="12 13">BEI233</strain>
    </source>
</reference>
<evidence type="ECO:0000256" key="7">
    <source>
        <dbReference type="ARBA" id="ARBA00022840"/>
    </source>
</evidence>
<proteinExistence type="predicted"/>
<dbReference type="SMART" id="SM00387">
    <property type="entry name" value="HATPase_c"/>
    <property type="match status" value="1"/>
</dbReference>
<keyword evidence="9" id="KW-1133">Transmembrane helix</keyword>
<dbReference type="Pfam" id="PF02518">
    <property type="entry name" value="HATPase_c"/>
    <property type="match status" value="1"/>
</dbReference>
<dbReference type="GO" id="GO:0005524">
    <property type="term" value="F:ATP binding"/>
    <property type="evidence" value="ECO:0007669"/>
    <property type="project" value="UniProtKB-KW"/>
</dbReference>
<keyword evidence="5" id="KW-0547">Nucleotide-binding</keyword>
<keyword evidence="9" id="KW-0472">Membrane</keyword>
<keyword evidence="13" id="KW-1185">Reference proteome</keyword>
<evidence type="ECO:0000313" key="13">
    <source>
        <dbReference type="Proteomes" id="UP000273252"/>
    </source>
</evidence>
<feature type="chain" id="PRO_5017386643" description="histidine kinase" evidence="10">
    <location>
        <begin position="18"/>
        <end position="580"/>
    </location>
</feature>
<accession>A0A3A6QTR3</accession>
<evidence type="ECO:0000256" key="1">
    <source>
        <dbReference type="ARBA" id="ARBA00000085"/>
    </source>
</evidence>
<dbReference type="Gene3D" id="3.30.565.10">
    <property type="entry name" value="Histidine kinase-like ATPase, C-terminal domain"/>
    <property type="match status" value="1"/>
</dbReference>
<dbReference type="CDD" id="cd00082">
    <property type="entry name" value="HisKA"/>
    <property type="match status" value="1"/>
</dbReference>
<dbReference type="Gene3D" id="1.10.287.130">
    <property type="match status" value="1"/>
</dbReference>
<dbReference type="SMART" id="SM00388">
    <property type="entry name" value="HisKA"/>
    <property type="match status" value="1"/>
</dbReference>
<comment type="caution">
    <text evidence="12">The sequence shown here is derived from an EMBL/GenBank/DDBJ whole genome shotgun (WGS) entry which is preliminary data.</text>
</comment>
<dbReference type="Proteomes" id="UP000273252">
    <property type="component" value="Unassembled WGS sequence"/>
</dbReference>
<dbReference type="OrthoDB" id="1931120at2"/>
<dbReference type="InterPro" id="IPR005467">
    <property type="entry name" value="His_kinase_dom"/>
</dbReference>
<evidence type="ECO:0000256" key="4">
    <source>
        <dbReference type="ARBA" id="ARBA00022679"/>
    </source>
</evidence>
<keyword evidence="4" id="KW-0808">Transferase</keyword>
<dbReference type="PANTHER" id="PTHR43065:SF10">
    <property type="entry name" value="PEROXIDE STRESS-ACTIVATED HISTIDINE KINASE MAK3"/>
    <property type="match status" value="1"/>
</dbReference>
<evidence type="ECO:0000256" key="5">
    <source>
        <dbReference type="ARBA" id="ARBA00022741"/>
    </source>
</evidence>
<evidence type="ECO:0000256" key="6">
    <source>
        <dbReference type="ARBA" id="ARBA00022777"/>
    </source>
</evidence>
<sequence length="580" mass="64909">MRILLLICYFLSFSSTAHPPFNNQQPESSKTVTIGVFADRGVVEARQRWKPTIDWLNEKIPEYSFVLKPLLLGQLQEEIAQQQLPFIIVNPSESIRIGRKHSLSWLLTLISPMNGGSTYSTGSAVWVNQDSDIDSIDDLSGLRIGTVSQQAFGGFMAFSREVTLSYDASEYFSNLVELGFPHEKVVNSLLNGDVQGVILPVCLAESMVEKGDLTPNQIKIIGNKNDLNAHCGVSTRMYPNWSFAMTSIADRELAKKLVMALLSIPSDSTVAKHAQSLGWSVPESAVELDNLFTDLGVHPLQKIWYLQLWQWIVVNYVAAIFVVLLLAILPIQYVFLTIRYWRNAQQLTQSQQNLQHAQRRALVDKLGSSLAHELNQPLAAIRLYAEGELSRRQQGRTDTDIPLLLGKISRQVTRIDKVVYRFRSLLQKRPLQIDKLEVNQIISDAISLVDVYANQHKVALVWQPREKSVFFVGDRSGMEQLLINLLTNAIDATSDHGGEHVAIFVYLADEKVHISIRDQGKGLALPFEELLTPFVTTKSEGIGLGLSICKEVVETHSGEFELKNFDTGGCQAIVIFPIVK</sequence>
<keyword evidence="10" id="KW-0732">Signal</keyword>
<dbReference type="InterPro" id="IPR003594">
    <property type="entry name" value="HATPase_dom"/>
</dbReference>
<evidence type="ECO:0000313" key="12">
    <source>
        <dbReference type="EMBL" id="RJX75763.1"/>
    </source>
</evidence>
<keyword evidence="3" id="KW-0597">Phosphoprotein</keyword>